<protein>
    <submittedName>
        <fullName evidence="2">Uncharacterized protein</fullName>
    </submittedName>
</protein>
<evidence type="ECO:0000313" key="2">
    <source>
        <dbReference type="EMBL" id="KAK3751439.1"/>
    </source>
</evidence>
<proteinExistence type="predicted"/>
<dbReference type="Proteomes" id="UP001283361">
    <property type="component" value="Unassembled WGS sequence"/>
</dbReference>
<name>A0AAE1D1H9_9GAST</name>
<comment type="caution">
    <text evidence="2">The sequence shown here is derived from an EMBL/GenBank/DDBJ whole genome shotgun (WGS) entry which is preliminary data.</text>
</comment>
<feature type="compositionally biased region" description="Low complexity" evidence="1">
    <location>
        <begin position="46"/>
        <end position="58"/>
    </location>
</feature>
<dbReference type="AlphaFoldDB" id="A0AAE1D1H9"/>
<feature type="region of interest" description="Disordered" evidence="1">
    <location>
        <begin position="31"/>
        <end position="62"/>
    </location>
</feature>
<organism evidence="2 3">
    <name type="scientific">Elysia crispata</name>
    <name type="common">lettuce slug</name>
    <dbReference type="NCBI Taxonomy" id="231223"/>
    <lineage>
        <taxon>Eukaryota</taxon>
        <taxon>Metazoa</taxon>
        <taxon>Spiralia</taxon>
        <taxon>Lophotrochozoa</taxon>
        <taxon>Mollusca</taxon>
        <taxon>Gastropoda</taxon>
        <taxon>Heterobranchia</taxon>
        <taxon>Euthyneura</taxon>
        <taxon>Panpulmonata</taxon>
        <taxon>Sacoglossa</taxon>
        <taxon>Placobranchoidea</taxon>
        <taxon>Plakobranchidae</taxon>
        <taxon>Elysia</taxon>
    </lineage>
</organism>
<evidence type="ECO:0000256" key="1">
    <source>
        <dbReference type="SAM" id="MobiDB-lite"/>
    </source>
</evidence>
<gene>
    <name evidence="2" type="ORF">RRG08_051164</name>
</gene>
<keyword evidence="3" id="KW-1185">Reference proteome</keyword>
<sequence length="123" mass="13739">MGQETRMAVYPPHSIYNKLKTVKEHELLYLRGHPSPHGAGGEKSNQTTAARTQRSASTPFAAQCMTRERLRAILSFFHFNMKPSYPKTSPTTNLSTRPPEGRQALMAIKECNLASQVKAARPQ</sequence>
<reference evidence="2" key="1">
    <citation type="journal article" date="2023" name="G3 (Bethesda)">
        <title>A reference genome for the long-term kleptoplast-retaining sea slug Elysia crispata morphotype clarki.</title>
        <authorList>
            <person name="Eastman K.E."/>
            <person name="Pendleton A.L."/>
            <person name="Shaikh M.A."/>
            <person name="Suttiyut T."/>
            <person name="Ogas R."/>
            <person name="Tomko P."/>
            <person name="Gavelis G."/>
            <person name="Widhalm J.R."/>
            <person name="Wisecaver J.H."/>
        </authorList>
    </citation>
    <scope>NUCLEOTIDE SEQUENCE</scope>
    <source>
        <strain evidence="2">ECLA1</strain>
    </source>
</reference>
<accession>A0AAE1D1H9</accession>
<evidence type="ECO:0000313" key="3">
    <source>
        <dbReference type="Proteomes" id="UP001283361"/>
    </source>
</evidence>
<dbReference type="EMBL" id="JAWDGP010005819">
    <property type="protein sequence ID" value="KAK3751439.1"/>
    <property type="molecule type" value="Genomic_DNA"/>
</dbReference>